<evidence type="ECO:0000313" key="3">
    <source>
        <dbReference type="Proteomes" id="UP000799753"/>
    </source>
</evidence>
<reference evidence="2" key="1">
    <citation type="journal article" date="2020" name="Stud. Mycol.">
        <title>101 Dothideomycetes genomes: a test case for predicting lifestyles and emergence of pathogens.</title>
        <authorList>
            <person name="Haridas S."/>
            <person name="Albert R."/>
            <person name="Binder M."/>
            <person name="Bloem J."/>
            <person name="Labutti K."/>
            <person name="Salamov A."/>
            <person name="Andreopoulos B."/>
            <person name="Baker S."/>
            <person name="Barry K."/>
            <person name="Bills G."/>
            <person name="Bluhm B."/>
            <person name="Cannon C."/>
            <person name="Castanera R."/>
            <person name="Culley D."/>
            <person name="Daum C."/>
            <person name="Ezra D."/>
            <person name="Gonzalez J."/>
            <person name="Henrissat B."/>
            <person name="Kuo A."/>
            <person name="Liang C."/>
            <person name="Lipzen A."/>
            <person name="Lutzoni F."/>
            <person name="Magnuson J."/>
            <person name="Mondo S."/>
            <person name="Nolan M."/>
            <person name="Ohm R."/>
            <person name="Pangilinan J."/>
            <person name="Park H.-J."/>
            <person name="Ramirez L."/>
            <person name="Alfaro M."/>
            <person name="Sun H."/>
            <person name="Tritt A."/>
            <person name="Yoshinaga Y."/>
            <person name="Zwiers L.-H."/>
            <person name="Turgeon B."/>
            <person name="Goodwin S."/>
            <person name="Spatafora J."/>
            <person name="Crous P."/>
            <person name="Grigoriev I."/>
        </authorList>
    </citation>
    <scope>NUCLEOTIDE SEQUENCE</scope>
    <source>
        <strain evidence="2">CBS 473.64</strain>
    </source>
</reference>
<sequence>MPNHPVAPISTRESALTNINPLKRRASFSSSSADDESASPRTNPKRIKRDVRSTKDTSTQNSSKATMKPVSLRQEERPVAPPKLSATKAATPFSHGIATVADNGPFVSTSWVEILPEGPLTYSEFRHPVAKVYPDATGYFDVPAIGNIRYFLAPDLMGWPEPHFSVEYKADAVVIYKSYHSHEYGMEDVKKVCNRIQEYGKGKFDTPARHKEYVVEHATRWVNDNSADGDTLYDPLWKHKEILNIPGWGKILRDPAHKDARAMIRQNKRELKEMEEQEEWELQMEKFRYYTKTGRLPGTKPVSEPRHS</sequence>
<protein>
    <submittedName>
        <fullName evidence="2">Uncharacterized protein</fullName>
    </submittedName>
</protein>
<feature type="compositionally biased region" description="Polar residues" evidence="1">
    <location>
        <begin position="11"/>
        <end position="20"/>
    </location>
</feature>
<keyword evidence="3" id="KW-1185">Reference proteome</keyword>
<organism evidence="2 3">
    <name type="scientific">Massarina eburnea CBS 473.64</name>
    <dbReference type="NCBI Taxonomy" id="1395130"/>
    <lineage>
        <taxon>Eukaryota</taxon>
        <taxon>Fungi</taxon>
        <taxon>Dikarya</taxon>
        <taxon>Ascomycota</taxon>
        <taxon>Pezizomycotina</taxon>
        <taxon>Dothideomycetes</taxon>
        <taxon>Pleosporomycetidae</taxon>
        <taxon>Pleosporales</taxon>
        <taxon>Massarineae</taxon>
        <taxon>Massarinaceae</taxon>
        <taxon>Massarina</taxon>
    </lineage>
</organism>
<dbReference type="AlphaFoldDB" id="A0A6A6RM12"/>
<name>A0A6A6RM12_9PLEO</name>
<dbReference type="Proteomes" id="UP000799753">
    <property type="component" value="Unassembled WGS sequence"/>
</dbReference>
<feature type="compositionally biased region" description="Polar residues" evidence="1">
    <location>
        <begin position="56"/>
        <end position="65"/>
    </location>
</feature>
<accession>A0A6A6RM12</accession>
<feature type="region of interest" description="Disordered" evidence="1">
    <location>
        <begin position="1"/>
        <end position="85"/>
    </location>
</feature>
<evidence type="ECO:0000313" key="2">
    <source>
        <dbReference type="EMBL" id="KAF2635551.1"/>
    </source>
</evidence>
<dbReference type="EMBL" id="MU006806">
    <property type="protein sequence ID" value="KAF2635551.1"/>
    <property type="molecule type" value="Genomic_DNA"/>
</dbReference>
<gene>
    <name evidence="2" type="ORF">P280DRAFT_484597</name>
</gene>
<proteinExistence type="predicted"/>
<evidence type="ECO:0000256" key="1">
    <source>
        <dbReference type="SAM" id="MobiDB-lite"/>
    </source>
</evidence>